<name>A0A833RUB1_9HYME</name>
<sequence>MVVGKVIVFLAIVAVAAIFTEVNSVPQVGLYAANNSNKSHNLIVGYRMPGDRLVLRSRVVKNSAWLQIVTEQKTFNASRWDRITLIQALDQKTNGNGAYASILNGGPGHQNVTLRFKSQRNKTQEREACKKDRETGEKEKLFRTGVDNNAINAEAKRTGLSVEKQIARNSLMECLSYALNNHLWEI</sequence>
<feature type="chain" id="PRO_5032689916" evidence="1">
    <location>
        <begin position="25"/>
        <end position="186"/>
    </location>
</feature>
<keyword evidence="3" id="KW-1185">Reference proteome</keyword>
<dbReference type="InterPro" id="IPR031734">
    <property type="entry name" value="MBF2"/>
</dbReference>
<reference evidence="2" key="1">
    <citation type="submission" date="2019-11" db="EMBL/GenBank/DDBJ databases">
        <title>The nuclear and mitochondrial genomes of Frieseomelitta varia - a highly eusocial stingless bee (Meliponini) with a permanently sterile worker caste.</title>
        <authorList>
            <person name="Freitas F.C.P."/>
            <person name="Lourenco A.P."/>
            <person name="Nunes F.M.F."/>
            <person name="Paschoal A.R."/>
            <person name="Abreu F.C.P."/>
            <person name="Barbin F.O."/>
            <person name="Bataglia L."/>
            <person name="Cardoso-Junior C.A.M."/>
            <person name="Cervoni M.S."/>
            <person name="Silva S.R."/>
            <person name="Dalarmi F."/>
            <person name="Del Lama M.A."/>
            <person name="Depintor T.S."/>
            <person name="Ferreira K.M."/>
            <person name="Goria P.S."/>
            <person name="Jaskot M.C."/>
            <person name="Lago D.C."/>
            <person name="Luna-Lucena D."/>
            <person name="Moda L.M."/>
            <person name="Nascimento L."/>
            <person name="Pedrino M."/>
            <person name="Rabico F.O."/>
            <person name="Sanches F.C."/>
            <person name="Santos D.E."/>
            <person name="Santos C.G."/>
            <person name="Vieira J."/>
            <person name="Lopes T.F."/>
            <person name="Barchuk A.R."/>
            <person name="Hartfelder K."/>
            <person name="Simoes Z.L.P."/>
            <person name="Bitondi M.M.G."/>
            <person name="Pinheiro D.G."/>
        </authorList>
    </citation>
    <scope>NUCLEOTIDE SEQUENCE</scope>
    <source>
        <strain evidence="2">USP_RPSP 00005682</strain>
        <tissue evidence="2">Whole individual</tissue>
    </source>
</reference>
<proteinExistence type="predicted"/>
<dbReference type="PANTHER" id="PTHR37685">
    <property type="entry name" value="GEO11136P1-RELATED"/>
    <property type="match status" value="1"/>
</dbReference>
<evidence type="ECO:0000313" key="3">
    <source>
        <dbReference type="Proteomes" id="UP000655588"/>
    </source>
</evidence>
<dbReference type="AlphaFoldDB" id="A0A833RUB1"/>
<gene>
    <name evidence="2" type="ORF">E2986_11437</name>
</gene>
<evidence type="ECO:0000256" key="1">
    <source>
        <dbReference type="SAM" id="SignalP"/>
    </source>
</evidence>
<feature type="signal peptide" evidence="1">
    <location>
        <begin position="1"/>
        <end position="24"/>
    </location>
</feature>
<organism evidence="2 3">
    <name type="scientific">Frieseomelitta varia</name>
    <dbReference type="NCBI Taxonomy" id="561572"/>
    <lineage>
        <taxon>Eukaryota</taxon>
        <taxon>Metazoa</taxon>
        <taxon>Ecdysozoa</taxon>
        <taxon>Arthropoda</taxon>
        <taxon>Hexapoda</taxon>
        <taxon>Insecta</taxon>
        <taxon>Pterygota</taxon>
        <taxon>Neoptera</taxon>
        <taxon>Endopterygota</taxon>
        <taxon>Hymenoptera</taxon>
        <taxon>Apocrita</taxon>
        <taxon>Aculeata</taxon>
        <taxon>Apoidea</taxon>
        <taxon>Anthophila</taxon>
        <taxon>Apidae</taxon>
        <taxon>Frieseomelitta</taxon>
    </lineage>
</organism>
<keyword evidence="1" id="KW-0732">Signal</keyword>
<dbReference type="EMBL" id="WNWW01000546">
    <property type="protein sequence ID" value="KAF3423660.1"/>
    <property type="molecule type" value="Genomic_DNA"/>
</dbReference>
<protein>
    <submittedName>
        <fullName evidence="2">Uncharacterized protein</fullName>
    </submittedName>
</protein>
<dbReference type="Proteomes" id="UP000655588">
    <property type="component" value="Unassembled WGS sequence"/>
</dbReference>
<dbReference type="PANTHER" id="PTHR37685:SF1">
    <property type="entry name" value="GEO11136P1-RELATED"/>
    <property type="match status" value="1"/>
</dbReference>
<evidence type="ECO:0000313" key="2">
    <source>
        <dbReference type="EMBL" id="KAF3423660.1"/>
    </source>
</evidence>
<comment type="caution">
    <text evidence="2">The sequence shown here is derived from an EMBL/GenBank/DDBJ whole genome shotgun (WGS) entry which is preliminary data.</text>
</comment>
<dbReference type="Pfam" id="PF15868">
    <property type="entry name" value="MBF2"/>
    <property type="match status" value="1"/>
</dbReference>
<accession>A0A833RUB1</accession>